<protein>
    <submittedName>
        <fullName evidence="9">Outer membrane protein, cobalt-zinc-cadmium efflux system</fullName>
    </submittedName>
</protein>
<proteinExistence type="inferred from homology"/>
<dbReference type="Pfam" id="PF02321">
    <property type="entry name" value="OEP"/>
    <property type="match status" value="2"/>
</dbReference>
<evidence type="ECO:0000256" key="1">
    <source>
        <dbReference type="ARBA" id="ARBA00004442"/>
    </source>
</evidence>
<dbReference type="GO" id="GO:0009279">
    <property type="term" value="C:cell outer membrane"/>
    <property type="evidence" value="ECO:0007669"/>
    <property type="project" value="UniProtKB-SubCell"/>
</dbReference>
<dbReference type="AlphaFoldDB" id="A0A1G8RAX2"/>
<name>A0A1G8RAX2_9FLAO</name>
<dbReference type="EMBL" id="FNEZ01000001">
    <property type="protein sequence ID" value="SDJ14126.1"/>
    <property type="molecule type" value="Genomic_DNA"/>
</dbReference>
<evidence type="ECO:0000256" key="5">
    <source>
        <dbReference type="ARBA" id="ARBA00022692"/>
    </source>
</evidence>
<keyword evidence="6" id="KW-0472">Membrane</keyword>
<dbReference type="OrthoDB" id="9791261at2"/>
<keyword evidence="4" id="KW-1134">Transmembrane beta strand</keyword>
<dbReference type="InterPro" id="IPR051906">
    <property type="entry name" value="TolC-like"/>
</dbReference>
<reference evidence="9 10" key="1">
    <citation type="submission" date="2016-10" db="EMBL/GenBank/DDBJ databases">
        <authorList>
            <person name="de Groot N.N."/>
        </authorList>
    </citation>
    <scope>NUCLEOTIDE SEQUENCE [LARGE SCALE GENOMIC DNA]</scope>
    <source>
        <strain evidence="9 10">CGMCC 1.10076</strain>
    </source>
</reference>
<dbReference type="RefSeq" id="WP_091391305.1">
    <property type="nucleotide sequence ID" value="NZ_BKAI01000001.1"/>
</dbReference>
<dbReference type="GO" id="GO:0015562">
    <property type="term" value="F:efflux transmembrane transporter activity"/>
    <property type="evidence" value="ECO:0007669"/>
    <property type="project" value="InterPro"/>
</dbReference>
<dbReference type="InterPro" id="IPR003423">
    <property type="entry name" value="OMP_efflux"/>
</dbReference>
<evidence type="ECO:0000256" key="8">
    <source>
        <dbReference type="SAM" id="SignalP"/>
    </source>
</evidence>
<dbReference type="GO" id="GO:0015288">
    <property type="term" value="F:porin activity"/>
    <property type="evidence" value="ECO:0007669"/>
    <property type="project" value="TreeGrafter"/>
</dbReference>
<dbReference type="Gene3D" id="1.20.1600.10">
    <property type="entry name" value="Outer membrane efflux proteins (OEP)"/>
    <property type="match status" value="1"/>
</dbReference>
<dbReference type="SUPFAM" id="SSF56954">
    <property type="entry name" value="Outer membrane efflux proteins (OEP)"/>
    <property type="match status" value="1"/>
</dbReference>
<comment type="subcellular location">
    <subcellularLocation>
        <location evidence="1">Cell outer membrane</location>
    </subcellularLocation>
</comment>
<evidence type="ECO:0000256" key="4">
    <source>
        <dbReference type="ARBA" id="ARBA00022452"/>
    </source>
</evidence>
<organism evidence="9 10">
    <name type="scientific">Flavobacterium noncentrifugens</name>
    <dbReference type="NCBI Taxonomy" id="1128970"/>
    <lineage>
        <taxon>Bacteria</taxon>
        <taxon>Pseudomonadati</taxon>
        <taxon>Bacteroidota</taxon>
        <taxon>Flavobacteriia</taxon>
        <taxon>Flavobacteriales</taxon>
        <taxon>Flavobacteriaceae</taxon>
        <taxon>Flavobacterium</taxon>
    </lineage>
</organism>
<evidence type="ECO:0000256" key="6">
    <source>
        <dbReference type="ARBA" id="ARBA00023136"/>
    </source>
</evidence>
<keyword evidence="3" id="KW-0813">Transport</keyword>
<evidence type="ECO:0000313" key="10">
    <source>
        <dbReference type="Proteomes" id="UP000199580"/>
    </source>
</evidence>
<sequence length="414" mass="47040">MKIKCLIVAFFCFGIAVAQQNFTLKDCDDALQKNNLQLLAQQYNISAAQAGIIQAKIWEQPVVTADVNAYNPEARRYFDIGTNGQKFFAVEQLIYLGGKKKNEIRFAKTNAEIAGLQFEELLFNLKGQLHRSFYSVYFDNKKIAAIELQISQIEALLKSYEVQADKGNIPLGDVVRLQSLVLNLKNDRIEIIRNNTSERQNLNFLTGIDGIITPSINEKEIVQNFKTEKFKKDELLALAKEKNPEFLIAQKNIEAQQIAVKWQKALSVPDITAGMAYDQNSGAFHDQVNVTLGIPLPLWNKNKGNIKIAEAQLGETKAKAEFQSNLLKSNIESAYNIWKIQQSESENLKESACQNLETVYKGVLFNFQKRNISLFEFTDFMESYNQSNLQINEIYKQLILSGETLNHITNTNLF</sequence>
<dbReference type="Proteomes" id="UP000199580">
    <property type="component" value="Unassembled WGS sequence"/>
</dbReference>
<evidence type="ECO:0000256" key="7">
    <source>
        <dbReference type="ARBA" id="ARBA00023237"/>
    </source>
</evidence>
<dbReference type="STRING" id="1128970.SAMN04487935_0042"/>
<feature type="signal peptide" evidence="8">
    <location>
        <begin position="1"/>
        <end position="18"/>
    </location>
</feature>
<keyword evidence="10" id="KW-1185">Reference proteome</keyword>
<evidence type="ECO:0000256" key="2">
    <source>
        <dbReference type="ARBA" id="ARBA00007613"/>
    </source>
</evidence>
<accession>A0A1G8RAX2</accession>
<keyword evidence="7" id="KW-0998">Cell outer membrane</keyword>
<dbReference type="GO" id="GO:1990281">
    <property type="term" value="C:efflux pump complex"/>
    <property type="evidence" value="ECO:0007669"/>
    <property type="project" value="TreeGrafter"/>
</dbReference>
<feature type="chain" id="PRO_5011684074" evidence="8">
    <location>
        <begin position="19"/>
        <end position="414"/>
    </location>
</feature>
<comment type="similarity">
    <text evidence="2">Belongs to the outer membrane factor (OMF) (TC 1.B.17) family.</text>
</comment>
<evidence type="ECO:0000313" key="9">
    <source>
        <dbReference type="EMBL" id="SDJ14126.1"/>
    </source>
</evidence>
<dbReference type="PANTHER" id="PTHR30026:SF20">
    <property type="entry name" value="OUTER MEMBRANE PROTEIN TOLC"/>
    <property type="match status" value="1"/>
</dbReference>
<keyword evidence="8" id="KW-0732">Signal</keyword>
<gene>
    <name evidence="9" type="ORF">SAMN04487935_0042</name>
</gene>
<dbReference type="PANTHER" id="PTHR30026">
    <property type="entry name" value="OUTER MEMBRANE PROTEIN TOLC"/>
    <property type="match status" value="1"/>
</dbReference>
<evidence type="ECO:0000256" key="3">
    <source>
        <dbReference type="ARBA" id="ARBA00022448"/>
    </source>
</evidence>
<keyword evidence="5" id="KW-0812">Transmembrane</keyword>